<comment type="caution">
    <text evidence="5">The sequence shown here is derived from an EMBL/GenBank/DDBJ whole genome shotgun (WGS) entry which is preliminary data.</text>
</comment>
<keyword evidence="6" id="KW-1185">Reference proteome</keyword>
<keyword evidence="3" id="KW-0808">Transferase</keyword>
<dbReference type="InterPro" id="IPR029063">
    <property type="entry name" value="SAM-dependent_MTases_sf"/>
</dbReference>
<sequence length="282" mass="30868">MARLDRHDPIKVAVTLENYLGTMLPTPSTSHVNSDRIYEPAEDSFLLLDTISSPTESAFLARRFAHNLEVPLVLEVGTGSGVVLAFITAHALEILGRTDVLTVGVDINPFACTATEQTVMQACRETSHAMYLGCLNADLSSCLRHGVADIVVFNPPYVPTVELPRLLTAEDSNLCAEIDAFEQESRLLSLSYSGGKDGMEVVDRLLDELPLILNEERGVAYILLCQQNKPGSVAQRIEDWGRGWSVEAVGQSGKTGGWEKLQILRICRIGVDEALGRRPLLH</sequence>
<dbReference type="InterPro" id="IPR002052">
    <property type="entry name" value="DNA_methylase_N6_adenine_CS"/>
</dbReference>
<dbReference type="GO" id="GO:0003676">
    <property type="term" value="F:nucleic acid binding"/>
    <property type="evidence" value="ECO:0007669"/>
    <property type="project" value="InterPro"/>
</dbReference>
<organism evidence="5 6">
    <name type="scientific">Heterodermia speciosa</name>
    <dbReference type="NCBI Taxonomy" id="116794"/>
    <lineage>
        <taxon>Eukaryota</taxon>
        <taxon>Fungi</taxon>
        <taxon>Dikarya</taxon>
        <taxon>Ascomycota</taxon>
        <taxon>Pezizomycotina</taxon>
        <taxon>Lecanoromycetes</taxon>
        <taxon>OSLEUM clade</taxon>
        <taxon>Lecanoromycetidae</taxon>
        <taxon>Caliciales</taxon>
        <taxon>Physciaceae</taxon>
        <taxon>Heterodermia</taxon>
    </lineage>
</organism>
<keyword evidence="4" id="KW-0949">S-adenosyl-L-methionine</keyword>
<gene>
    <name evidence="5" type="primary">MTQ2</name>
    <name evidence="5" type="ORF">HETSPECPRED_007032</name>
</gene>
<evidence type="ECO:0000313" key="6">
    <source>
        <dbReference type="Proteomes" id="UP000664521"/>
    </source>
</evidence>
<proteinExistence type="inferred from homology"/>
<dbReference type="PANTHER" id="PTHR45875">
    <property type="entry name" value="METHYLTRANSFERASE N6AMT1"/>
    <property type="match status" value="1"/>
</dbReference>
<dbReference type="PROSITE" id="PS00092">
    <property type="entry name" value="N6_MTASE"/>
    <property type="match status" value="1"/>
</dbReference>
<keyword evidence="2 5" id="KW-0489">Methyltransferase</keyword>
<dbReference type="Gene3D" id="3.40.50.150">
    <property type="entry name" value="Vaccinia Virus protein VP39"/>
    <property type="match status" value="1"/>
</dbReference>
<comment type="similarity">
    <text evidence="1">Belongs to the eukaryotic/archaeal PrmC-related family.</text>
</comment>
<accession>A0A8H3I8C3</accession>
<evidence type="ECO:0000256" key="4">
    <source>
        <dbReference type="ARBA" id="ARBA00022691"/>
    </source>
</evidence>
<dbReference type="GO" id="GO:0035657">
    <property type="term" value="C:eRF1 methyltransferase complex"/>
    <property type="evidence" value="ECO:0007669"/>
    <property type="project" value="TreeGrafter"/>
</dbReference>
<evidence type="ECO:0000256" key="1">
    <source>
        <dbReference type="ARBA" id="ARBA00006149"/>
    </source>
</evidence>
<evidence type="ECO:0000256" key="3">
    <source>
        <dbReference type="ARBA" id="ARBA00022679"/>
    </source>
</evidence>
<dbReference type="Proteomes" id="UP000664521">
    <property type="component" value="Unassembled WGS sequence"/>
</dbReference>
<dbReference type="InterPro" id="IPR052190">
    <property type="entry name" value="Euk-Arch_PrmC-MTase"/>
</dbReference>
<dbReference type="PANTHER" id="PTHR45875:SF1">
    <property type="entry name" value="METHYLTRANSFERASE N6AMT1"/>
    <property type="match status" value="1"/>
</dbReference>
<dbReference type="GO" id="GO:0032259">
    <property type="term" value="P:methylation"/>
    <property type="evidence" value="ECO:0007669"/>
    <property type="project" value="UniProtKB-KW"/>
</dbReference>
<dbReference type="OrthoDB" id="406152at2759"/>
<dbReference type="EMBL" id="CAJPDS010000005">
    <property type="protein sequence ID" value="CAF9907070.1"/>
    <property type="molecule type" value="Genomic_DNA"/>
</dbReference>
<evidence type="ECO:0000313" key="5">
    <source>
        <dbReference type="EMBL" id="CAF9907070.1"/>
    </source>
</evidence>
<dbReference type="AlphaFoldDB" id="A0A8H3I8C3"/>
<name>A0A8H3I8C3_9LECA</name>
<dbReference type="GO" id="GO:0008276">
    <property type="term" value="F:protein methyltransferase activity"/>
    <property type="evidence" value="ECO:0007669"/>
    <property type="project" value="TreeGrafter"/>
</dbReference>
<reference evidence="5" key="1">
    <citation type="submission" date="2021-03" db="EMBL/GenBank/DDBJ databases">
        <authorList>
            <person name="Tagirdzhanova G."/>
        </authorList>
    </citation>
    <scope>NUCLEOTIDE SEQUENCE</scope>
</reference>
<dbReference type="SUPFAM" id="SSF53335">
    <property type="entry name" value="S-adenosyl-L-methionine-dependent methyltransferases"/>
    <property type="match status" value="1"/>
</dbReference>
<evidence type="ECO:0000256" key="2">
    <source>
        <dbReference type="ARBA" id="ARBA00022603"/>
    </source>
</evidence>
<protein>
    <submittedName>
        <fullName evidence="5">S-adenosylmethionine-dependent methyltransferase</fullName>
    </submittedName>
</protein>
<dbReference type="GO" id="GO:0008757">
    <property type="term" value="F:S-adenosylmethionine-dependent methyltransferase activity"/>
    <property type="evidence" value="ECO:0007669"/>
    <property type="project" value="TreeGrafter"/>
</dbReference>